<dbReference type="EMBL" id="CM003373">
    <property type="protein sequence ID" value="KOM37328.1"/>
    <property type="molecule type" value="Genomic_DNA"/>
</dbReference>
<evidence type="ECO:0000313" key="2">
    <source>
        <dbReference type="EMBL" id="KOM37328.1"/>
    </source>
</evidence>
<feature type="region of interest" description="Disordered" evidence="1">
    <location>
        <begin position="1"/>
        <end position="30"/>
    </location>
</feature>
<dbReference type="Proteomes" id="UP000053144">
    <property type="component" value="Chromosome 3"/>
</dbReference>
<dbReference type="AlphaFoldDB" id="A0A0L9U3D1"/>
<evidence type="ECO:0000313" key="3">
    <source>
        <dbReference type="Proteomes" id="UP000053144"/>
    </source>
</evidence>
<accession>A0A0L9U3D1</accession>
<evidence type="ECO:0000256" key="1">
    <source>
        <dbReference type="SAM" id="MobiDB-lite"/>
    </source>
</evidence>
<organism evidence="2 3">
    <name type="scientific">Phaseolus angularis</name>
    <name type="common">Azuki bean</name>
    <name type="synonym">Vigna angularis</name>
    <dbReference type="NCBI Taxonomy" id="3914"/>
    <lineage>
        <taxon>Eukaryota</taxon>
        <taxon>Viridiplantae</taxon>
        <taxon>Streptophyta</taxon>
        <taxon>Embryophyta</taxon>
        <taxon>Tracheophyta</taxon>
        <taxon>Spermatophyta</taxon>
        <taxon>Magnoliopsida</taxon>
        <taxon>eudicotyledons</taxon>
        <taxon>Gunneridae</taxon>
        <taxon>Pentapetalae</taxon>
        <taxon>rosids</taxon>
        <taxon>fabids</taxon>
        <taxon>Fabales</taxon>
        <taxon>Fabaceae</taxon>
        <taxon>Papilionoideae</taxon>
        <taxon>50 kb inversion clade</taxon>
        <taxon>NPAAA clade</taxon>
        <taxon>indigoferoid/millettioid clade</taxon>
        <taxon>Phaseoleae</taxon>
        <taxon>Vigna</taxon>
    </lineage>
</organism>
<reference evidence="3" key="1">
    <citation type="journal article" date="2015" name="Proc. Natl. Acad. Sci. U.S.A.">
        <title>Genome sequencing of adzuki bean (Vigna angularis) provides insight into high starch and low fat accumulation and domestication.</title>
        <authorList>
            <person name="Yang K."/>
            <person name="Tian Z."/>
            <person name="Chen C."/>
            <person name="Luo L."/>
            <person name="Zhao B."/>
            <person name="Wang Z."/>
            <person name="Yu L."/>
            <person name="Li Y."/>
            <person name="Sun Y."/>
            <person name="Li W."/>
            <person name="Chen Y."/>
            <person name="Li Y."/>
            <person name="Zhang Y."/>
            <person name="Ai D."/>
            <person name="Zhao J."/>
            <person name="Shang C."/>
            <person name="Ma Y."/>
            <person name="Wu B."/>
            <person name="Wang M."/>
            <person name="Gao L."/>
            <person name="Sun D."/>
            <person name="Zhang P."/>
            <person name="Guo F."/>
            <person name="Wang W."/>
            <person name="Li Y."/>
            <person name="Wang J."/>
            <person name="Varshney R.K."/>
            <person name="Wang J."/>
            <person name="Ling H.Q."/>
            <person name="Wan P."/>
        </authorList>
    </citation>
    <scope>NUCLEOTIDE SEQUENCE</scope>
    <source>
        <strain evidence="3">cv. Jingnong 6</strain>
    </source>
</reference>
<name>A0A0L9U3D1_PHAAN</name>
<gene>
    <name evidence="2" type="ORF">LR48_Vigan03g070900</name>
</gene>
<dbReference type="PANTHER" id="PTHR33018">
    <property type="entry name" value="OS10G0338966 PROTEIN-RELATED"/>
    <property type="match status" value="1"/>
</dbReference>
<feature type="region of interest" description="Disordered" evidence="1">
    <location>
        <begin position="179"/>
        <end position="203"/>
    </location>
</feature>
<sequence>MKHKKSDSRLPLSEGGYPPPPPSPPSRHEKWKLARIRSSGSYTSDIAREMSERINSQGQFTQEGRQDILATTIERLEHSGRFEHYGMRPAPSPVAKHVVPPTGRSGKGRCSAAGALGDDMDDTRPLHGIELAEDEVKVTVDEVVVPDTFVLVPTEEFFTVHRHLSASPPDLDIWLQIGQEGSPTPKKTNLSEDDPLGALDELL</sequence>
<protein>
    <submittedName>
        <fullName evidence="2">Uncharacterized protein</fullName>
    </submittedName>
</protein>
<feature type="compositionally biased region" description="Polar residues" evidence="1">
    <location>
        <begin position="179"/>
        <end position="188"/>
    </location>
</feature>
<proteinExistence type="predicted"/>
<dbReference type="Gramene" id="KOM37328">
    <property type="protein sequence ID" value="KOM37328"/>
    <property type="gene ID" value="LR48_Vigan03g070900"/>
</dbReference>
<dbReference type="PANTHER" id="PTHR33018:SF34">
    <property type="entry name" value="OS02G0472350 PROTEIN"/>
    <property type="match status" value="1"/>
</dbReference>